<dbReference type="Proteomes" id="UP000054632">
    <property type="component" value="Unassembled WGS sequence"/>
</dbReference>
<evidence type="ECO:0000313" key="2">
    <source>
        <dbReference type="EMBL" id="KRY66758.1"/>
    </source>
</evidence>
<reference evidence="2 3" key="1">
    <citation type="submission" date="2015-01" db="EMBL/GenBank/DDBJ databases">
        <title>Evolution of Trichinella species and genotypes.</title>
        <authorList>
            <person name="Korhonen P.K."/>
            <person name="Edoardo P."/>
            <person name="Giuseppe L.R."/>
            <person name="Gasser R.B."/>
        </authorList>
    </citation>
    <scope>NUCLEOTIDE SEQUENCE [LARGE SCALE GENOMIC DNA]</scope>
    <source>
        <strain evidence="2">ISS13</strain>
    </source>
</reference>
<keyword evidence="1" id="KW-0812">Transmembrane</keyword>
<name>A0A0V1DZJ4_TRIPS</name>
<evidence type="ECO:0000313" key="3">
    <source>
        <dbReference type="Proteomes" id="UP000054632"/>
    </source>
</evidence>
<dbReference type="EMBL" id="JYDR01000158">
    <property type="protein sequence ID" value="KRY66758.1"/>
    <property type="molecule type" value="Genomic_DNA"/>
</dbReference>
<sequence length="362" mass="41613">MHWDEQWAIQCLTAFRNASSRGCMHFDKRRTGLILTSLLLSEFHCGHPNSDEEEADASARSTADLFQRLHNFWRRLFAGVARSELSAVCRNEAKQFIRCFDDHFVRQMAFKYRISICYQLLLVQLVPQRHNRDASLHPIQMCDGWSIRRSFSQLRSQLTQSLTFSITICTCIAYNARHLYSAADAIEKEKKNHSTVLFNIRRILLSSGASGQVVNFFHVKFNLIKFLLATSPQQHSFRICYYSRLATFCTSVLLLLFVFFRTKPDHRPEAPSTTHVQLALVMTTVGVALWLLYIQKAITGLSTVDVTNGFSGHRESRFPSVAVCGSIERAVWTTMQPLTSLFHSLMLDAEAIEWQQQQQQQH</sequence>
<keyword evidence="1" id="KW-1133">Transmembrane helix</keyword>
<dbReference type="AlphaFoldDB" id="A0A0V1DZJ4"/>
<evidence type="ECO:0000256" key="1">
    <source>
        <dbReference type="SAM" id="Phobius"/>
    </source>
</evidence>
<proteinExistence type="predicted"/>
<accession>A0A0V1DZJ4</accession>
<comment type="caution">
    <text evidence="2">The sequence shown here is derived from an EMBL/GenBank/DDBJ whole genome shotgun (WGS) entry which is preliminary data.</text>
</comment>
<keyword evidence="1" id="KW-0472">Membrane</keyword>
<gene>
    <name evidence="2" type="ORF">T4A_9987</name>
</gene>
<protein>
    <submittedName>
        <fullName evidence="2">Uncharacterized protein</fullName>
    </submittedName>
</protein>
<feature type="transmembrane region" description="Helical" evidence="1">
    <location>
        <begin position="241"/>
        <end position="260"/>
    </location>
</feature>
<feature type="transmembrane region" description="Helical" evidence="1">
    <location>
        <begin position="272"/>
        <end position="293"/>
    </location>
</feature>
<organism evidence="2 3">
    <name type="scientific">Trichinella pseudospiralis</name>
    <name type="common">Parasitic roundworm</name>
    <dbReference type="NCBI Taxonomy" id="6337"/>
    <lineage>
        <taxon>Eukaryota</taxon>
        <taxon>Metazoa</taxon>
        <taxon>Ecdysozoa</taxon>
        <taxon>Nematoda</taxon>
        <taxon>Enoplea</taxon>
        <taxon>Dorylaimia</taxon>
        <taxon>Trichinellida</taxon>
        <taxon>Trichinellidae</taxon>
        <taxon>Trichinella</taxon>
    </lineage>
</organism>